<dbReference type="Proteomes" id="UP001152885">
    <property type="component" value="Unassembled WGS sequence"/>
</dbReference>
<feature type="transmembrane region" description="Helical" evidence="3">
    <location>
        <begin position="480"/>
        <end position="501"/>
    </location>
</feature>
<dbReference type="PANTHER" id="PTHR11360:SF315">
    <property type="entry name" value="TRANSPORTER MCH2-RELATED"/>
    <property type="match status" value="1"/>
</dbReference>
<comment type="caution">
    <text evidence="4">The sequence shown here is derived from an EMBL/GenBank/DDBJ whole genome shotgun (WGS) entry which is preliminary data.</text>
</comment>
<proteinExistence type="inferred from homology"/>
<dbReference type="GO" id="GO:0016020">
    <property type="term" value="C:membrane"/>
    <property type="evidence" value="ECO:0007669"/>
    <property type="project" value="UniProtKB-SubCell"/>
</dbReference>
<keyword evidence="3" id="KW-0472">Membrane</keyword>
<gene>
    <name evidence="4" type="ORF">CANVERA_P4454</name>
</gene>
<feature type="transmembrane region" description="Helical" evidence="3">
    <location>
        <begin position="384"/>
        <end position="401"/>
    </location>
</feature>
<dbReference type="InterPro" id="IPR036259">
    <property type="entry name" value="MFS_trans_sf"/>
</dbReference>
<dbReference type="AlphaFoldDB" id="A0A9W4TZM1"/>
<keyword evidence="3" id="KW-1133">Transmembrane helix</keyword>
<feature type="transmembrane region" description="Helical" evidence="3">
    <location>
        <begin position="263"/>
        <end position="283"/>
    </location>
</feature>
<dbReference type="EMBL" id="CANTUO010000005">
    <property type="protein sequence ID" value="CAI5759942.1"/>
    <property type="molecule type" value="Genomic_DNA"/>
</dbReference>
<evidence type="ECO:0000256" key="1">
    <source>
        <dbReference type="ARBA" id="ARBA00004141"/>
    </source>
</evidence>
<feature type="transmembrane region" description="Helical" evidence="3">
    <location>
        <begin position="317"/>
        <end position="343"/>
    </location>
</feature>
<accession>A0A9W4TZM1</accession>
<feature type="transmembrane region" description="Helical" evidence="3">
    <location>
        <begin position="144"/>
        <end position="166"/>
    </location>
</feature>
<organism evidence="4 5">
    <name type="scientific">Candida verbasci</name>
    <dbReference type="NCBI Taxonomy" id="1227364"/>
    <lineage>
        <taxon>Eukaryota</taxon>
        <taxon>Fungi</taxon>
        <taxon>Dikarya</taxon>
        <taxon>Ascomycota</taxon>
        <taxon>Saccharomycotina</taxon>
        <taxon>Pichiomycetes</taxon>
        <taxon>Debaryomycetaceae</taxon>
        <taxon>Candida/Lodderomyces clade</taxon>
        <taxon>Candida</taxon>
    </lineage>
</organism>
<feature type="transmembrane region" description="Helical" evidence="3">
    <location>
        <begin position="447"/>
        <end position="468"/>
    </location>
</feature>
<dbReference type="SUPFAM" id="SSF103473">
    <property type="entry name" value="MFS general substrate transporter"/>
    <property type="match status" value="1"/>
</dbReference>
<dbReference type="InterPro" id="IPR050327">
    <property type="entry name" value="Proton-linked_MCT"/>
</dbReference>
<evidence type="ECO:0000313" key="4">
    <source>
        <dbReference type="EMBL" id="CAI5759942.1"/>
    </source>
</evidence>
<feature type="transmembrane region" description="Helical" evidence="3">
    <location>
        <begin position="173"/>
        <end position="192"/>
    </location>
</feature>
<evidence type="ECO:0000313" key="5">
    <source>
        <dbReference type="Proteomes" id="UP001152885"/>
    </source>
</evidence>
<feature type="transmembrane region" description="Helical" evidence="3">
    <location>
        <begin position="407"/>
        <end position="427"/>
    </location>
</feature>
<keyword evidence="3" id="KW-0812">Transmembrane</keyword>
<comment type="similarity">
    <text evidence="2">Belongs to the major facilitator superfamily. Monocarboxylate porter (TC 2.A.1.13) family.</text>
</comment>
<protein>
    <recommendedName>
        <fullName evidence="6">Major facilitator superfamily (MFS) profile domain-containing protein</fullName>
    </recommendedName>
</protein>
<comment type="subcellular location">
    <subcellularLocation>
        <location evidence="1">Membrane</location>
        <topology evidence="1">Multi-pass membrane protein</topology>
    </subcellularLocation>
</comment>
<dbReference type="Pfam" id="PF07690">
    <property type="entry name" value="MFS_1"/>
    <property type="match status" value="1"/>
</dbReference>
<sequence length="574" mass="64083">MSYNEETIHEIRSRGSYSLSRSKTNQSELSKIISGIKDDQQLDEENKNYVGTGESEFILAEELNKFTSRGNISKQQSQVDLEQSSVEEKVIDDDKNLDKGFAWVIAICSMLAMISTWGANSSYGVLLSYFMNENVFPEATKYDYALVGSIVVFLANFLSPISTIAYKIFGFKAVAFFGLCFQCLGWFGASGATKIWQLYLSEGVAVGISFSFIFIPATLVLPTWFHRRKAASFGICISGAGLGGLIFSLAINKVIEEDTHNQAMRMVGYVTLFCVLIVILVMNPRNYNPPPLKERLSRTFIMESCKAIFDTSVLKNWGIIIIAIWFSIALMGYTLMIFSLSAYGSSIGLNHSQSTNLIAALSAAQVVGRIGMGFTADFMGRCNATSMFCLINFILLFAYWINARTYGSVLGFAVLIGLVIGIGSTMAQPLAADALQEKFYQLPSAWAWINVTVSFFCLVAECIALALVRSNSNRPYLHTQIFAGCCFFASFILMLLLREFLVRKLLQKRLASSLERLNYIRNGEATKSGYLKERDEEISEEEEDLLENRIDRYDTLLSSSLSSFFFRIGYPVKL</sequence>
<dbReference type="Gene3D" id="1.20.1250.20">
    <property type="entry name" value="MFS general substrate transporter like domains"/>
    <property type="match status" value="2"/>
</dbReference>
<name>A0A9W4TZM1_9ASCO</name>
<evidence type="ECO:0008006" key="6">
    <source>
        <dbReference type="Google" id="ProtNLM"/>
    </source>
</evidence>
<dbReference type="InterPro" id="IPR011701">
    <property type="entry name" value="MFS"/>
</dbReference>
<evidence type="ECO:0000256" key="3">
    <source>
        <dbReference type="SAM" id="Phobius"/>
    </source>
</evidence>
<evidence type="ECO:0000256" key="2">
    <source>
        <dbReference type="ARBA" id="ARBA00006727"/>
    </source>
</evidence>
<reference evidence="4" key="1">
    <citation type="submission" date="2022-12" db="EMBL/GenBank/DDBJ databases">
        <authorList>
            <person name="Brejova B."/>
        </authorList>
    </citation>
    <scope>NUCLEOTIDE SEQUENCE</scope>
</reference>
<feature type="transmembrane region" description="Helical" evidence="3">
    <location>
        <begin position="204"/>
        <end position="225"/>
    </location>
</feature>
<feature type="transmembrane region" description="Helical" evidence="3">
    <location>
        <begin position="101"/>
        <end position="124"/>
    </location>
</feature>
<keyword evidence="5" id="KW-1185">Reference proteome</keyword>
<feature type="transmembrane region" description="Helical" evidence="3">
    <location>
        <begin position="232"/>
        <end position="251"/>
    </location>
</feature>
<dbReference type="GO" id="GO:0022857">
    <property type="term" value="F:transmembrane transporter activity"/>
    <property type="evidence" value="ECO:0007669"/>
    <property type="project" value="InterPro"/>
</dbReference>
<dbReference type="OrthoDB" id="2213137at2759"/>
<dbReference type="PANTHER" id="PTHR11360">
    <property type="entry name" value="MONOCARBOXYLATE TRANSPORTER"/>
    <property type="match status" value="1"/>
</dbReference>